<comment type="caution">
    <text evidence="1">The sequence shown here is derived from an EMBL/GenBank/DDBJ whole genome shotgun (WGS) entry which is preliminary data.</text>
</comment>
<dbReference type="AlphaFoldDB" id="A0A4R0HW54"/>
<keyword evidence="2" id="KW-1185">Reference proteome</keyword>
<evidence type="ECO:0000313" key="1">
    <source>
        <dbReference type="EMBL" id="TCC14400.1"/>
    </source>
</evidence>
<dbReference type="OrthoDB" id="9058532at2"/>
<dbReference type="Proteomes" id="UP000291793">
    <property type="component" value="Unassembled WGS sequence"/>
</dbReference>
<accession>A0A4R0HW54</accession>
<organism evidence="1 2">
    <name type="scientific">Kosakonia quasisacchari</name>
    <dbReference type="NCBI Taxonomy" id="2529380"/>
    <lineage>
        <taxon>Bacteria</taxon>
        <taxon>Pseudomonadati</taxon>
        <taxon>Pseudomonadota</taxon>
        <taxon>Gammaproteobacteria</taxon>
        <taxon>Enterobacterales</taxon>
        <taxon>Enterobacteriaceae</taxon>
        <taxon>Kosakonia</taxon>
    </lineage>
</organism>
<sequence length="62" mass="6815">MSEAIKLLNGKWGLDLSRMLAGPWCASLLPGARSDCCMLQGDHWRCCVAPDVLMTKRHASRG</sequence>
<protein>
    <submittedName>
        <fullName evidence="1">Uncharacterized protein</fullName>
    </submittedName>
</protein>
<gene>
    <name evidence="1" type="ORF">E0L21_03305</name>
</gene>
<reference evidence="1 2" key="1">
    <citation type="submission" date="2019-02" db="EMBL/GenBank/DDBJ databases">
        <title>The draft genome of Kosakonia quasisacchari strain WCHKQ120001.</title>
        <authorList>
            <person name="Wang C."/>
            <person name="Feng Y."/>
            <person name="Zong Z."/>
        </authorList>
    </citation>
    <scope>NUCLEOTIDE SEQUENCE [LARGE SCALE GENOMIC DNA]</scope>
    <source>
        <strain evidence="1 2">WCHKQ120001</strain>
    </source>
</reference>
<evidence type="ECO:0000313" key="2">
    <source>
        <dbReference type="Proteomes" id="UP000291793"/>
    </source>
</evidence>
<name>A0A4R0HW54_9ENTR</name>
<proteinExistence type="predicted"/>
<dbReference type="EMBL" id="SJOP01000002">
    <property type="protein sequence ID" value="TCC14400.1"/>
    <property type="molecule type" value="Genomic_DNA"/>
</dbReference>